<evidence type="ECO:0000259" key="4">
    <source>
        <dbReference type="PROSITE" id="PS51371"/>
    </source>
</evidence>
<name>A0A0J6CJL1_9BACL</name>
<dbReference type="SUPFAM" id="SSF54631">
    <property type="entry name" value="CBS-domain pair"/>
    <property type="match status" value="1"/>
</dbReference>
<evidence type="ECO:0000256" key="3">
    <source>
        <dbReference type="SAM" id="MobiDB-lite"/>
    </source>
</evidence>
<dbReference type="EMBL" id="LELK01000005">
    <property type="protein sequence ID" value="KMM36396.1"/>
    <property type="molecule type" value="Genomic_DNA"/>
</dbReference>
<dbReference type="STRING" id="157733.AB986_17685"/>
<comment type="caution">
    <text evidence="5">The sequence shown here is derived from an EMBL/GenBank/DDBJ whole genome shotgun (WGS) entry which is preliminary data.</text>
</comment>
<dbReference type="Pfam" id="PF00571">
    <property type="entry name" value="CBS"/>
    <property type="match status" value="2"/>
</dbReference>
<reference evidence="5" key="1">
    <citation type="submission" date="2015-06" db="EMBL/GenBank/DDBJ databases">
        <authorList>
            <person name="Liu B."/>
            <person name="Wang J."/>
            <person name="Zhu Y."/>
            <person name="Liu G."/>
            <person name="Chen Q."/>
            <person name="Zheng C."/>
            <person name="Che J."/>
            <person name="Ge C."/>
            <person name="Shi H."/>
            <person name="Pan Z."/>
            <person name="Liu X."/>
        </authorList>
    </citation>
    <scope>NUCLEOTIDE SEQUENCE [LARGE SCALE GENOMIC DNA]</scope>
    <source>
        <strain evidence="5">DSM 16346</strain>
    </source>
</reference>
<organism evidence="5 6">
    <name type="scientific">Guptibacillus hwajinpoensis</name>
    <dbReference type="NCBI Taxonomy" id="208199"/>
    <lineage>
        <taxon>Bacteria</taxon>
        <taxon>Bacillati</taxon>
        <taxon>Bacillota</taxon>
        <taxon>Bacilli</taxon>
        <taxon>Bacillales</taxon>
        <taxon>Guptibacillaceae</taxon>
        <taxon>Guptibacillus</taxon>
    </lineage>
</organism>
<dbReference type="AlphaFoldDB" id="A0A0J6CJL1"/>
<accession>A0A0J6CJL1</accession>
<dbReference type="GeneID" id="301328970"/>
<proteinExistence type="predicted"/>
<dbReference type="InterPro" id="IPR051257">
    <property type="entry name" value="Diverse_CBS-Domain"/>
</dbReference>
<feature type="region of interest" description="Disordered" evidence="3">
    <location>
        <begin position="126"/>
        <end position="145"/>
    </location>
</feature>
<sequence>MLVHNNLQNLMSKNIVSVTPEQSIQEAAALMNQYNIGSLPVMKNGQLCGMVTDRDITTRATATGGNANCQVSQCMSDNIVSATSNMSAEEAAALMAQNQIRRLPVVENNQVVGMVSLGDFATKTPGQQEAGTALSSISQNGTTQA</sequence>
<dbReference type="InterPro" id="IPR000644">
    <property type="entry name" value="CBS_dom"/>
</dbReference>
<evidence type="ECO:0000256" key="1">
    <source>
        <dbReference type="ARBA" id="ARBA00023122"/>
    </source>
</evidence>
<keyword evidence="6" id="KW-1185">Reference proteome</keyword>
<dbReference type="Gene3D" id="3.10.580.10">
    <property type="entry name" value="CBS-domain"/>
    <property type="match status" value="1"/>
</dbReference>
<gene>
    <name evidence="5" type="ORF">AB986_17685</name>
</gene>
<feature type="domain" description="CBS" evidence="4">
    <location>
        <begin position="11"/>
        <end position="68"/>
    </location>
</feature>
<evidence type="ECO:0000256" key="2">
    <source>
        <dbReference type="PROSITE-ProRule" id="PRU00703"/>
    </source>
</evidence>
<dbReference type="SMART" id="SM00116">
    <property type="entry name" value="CBS"/>
    <property type="match status" value="2"/>
</dbReference>
<feature type="domain" description="CBS" evidence="4">
    <location>
        <begin position="75"/>
        <end position="131"/>
    </location>
</feature>
<dbReference type="PROSITE" id="PS51371">
    <property type="entry name" value="CBS"/>
    <property type="match status" value="2"/>
</dbReference>
<dbReference type="CDD" id="cd04622">
    <property type="entry name" value="CBS_pair_HRP1_like"/>
    <property type="match status" value="1"/>
</dbReference>
<dbReference type="RefSeq" id="WP_048312982.1">
    <property type="nucleotide sequence ID" value="NZ_CP119526.1"/>
</dbReference>
<dbReference type="PANTHER" id="PTHR43080">
    <property type="entry name" value="CBS DOMAIN-CONTAINING PROTEIN CBSX3, MITOCHONDRIAL"/>
    <property type="match status" value="1"/>
</dbReference>
<dbReference type="InterPro" id="IPR046342">
    <property type="entry name" value="CBS_dom_sf"/>
</dbReference>
<dbReference type="Proteomes" id="UP000035996">
    <property type="component" value="Unassembled WGS sequence"/>
</dbReference>
<protein>
    <submittedName>
        <fullName evidence="5">CBS domain-containing protein YhcV</fullName>
    </submittedName>
</protein>
<dbReference type="PATRIC" id="fig|157733.3.peg.2198"/>
<evidence type="ECO:0000313" key="6">
    <source>
        <dbReference type="Proteomes" id="UP000035996"/>
    </source>
</evidence>
<evidence type="ECO:0000313" key="5">
    <source>
        <dbReference type="EMBL" id="KMM36396.1"/>
    </source>
</evidence>
<dbReference type="PANTHER" id="PTHR43080:SF2">
    <property type="entry name" value="CBS DOMAIN-CONTAINING PROTEIN"/>
    <property type="match status" value="1"/>
</dbReference>
<dbReference type="OrthoDB" id="9802114at2"/>
<keyword evidence="1 2" id="KW-0129">CBS domain</keyword>